<feature type="transmembrane region" description="Helical" evidence="1">
    <location>
        <begin position="199"/>
        <end position="218"/>
    </location>
</feature>
<feature type="transmembrane region" description="Helical" evidence="1">
    <location>
        <begin position="66"/>
        <end position="87"/>
    </location>
</feature>
<sequence>MPAARHQYLRWSGFALTWVLLLLGLHLSVPYSYNLFHSLAETFSVVVACGIFMVAWNTREFSRVPYLTFLGVAYLFVAGLDVLHTLAYQGMDIFPDARPDLTTQLWLVARVMEAVSLVLAPLLGMRRFKAEALLIVYALVTAGLLTLIFTDHFPLCYIPGQGLTPFKVYGEYLVCLLLAGAGVLFWWRAPMLDPLVLRLVLASIACTIVSEVCFTIYVNAFGTANQVGHYLKIISFYLLYRASVVASLKRPYQVLFRDLGLREQHLRASEGRLRAILENAAALVIFLAPDWKVHEFNRGAQETLGWQRQEVLSRDFLSLLISPEQAPGVEDILRQSLDGRPQRQVETVMHDKQGQPHHMLWNCTCLEDGQGQPLGVVISGLDITVRIKYAQEREKLIQSLQEALAEVKTLSGLLPICSHCKKVRDDSGYWRQIERYVEKHTQAEFSHSLCPQCAHELYPDYFPRSASEVAAELKIPGNQPKNR</sequence>
<dbReference type="Gene3D" id="3.30.450.20">
    <property type="entry name" value="PAS domain"/>
    <property type="match status" value="1"/>
</dbReference>
<dbReference type="NCBIfam" id="TIGR00229">
    <property type="entry name" value="sensory_box"/>
    <property type="match status" value="1"/>
</dbReference>
<keyword evidence="3" id="KW-0808">Transferase</keyword>
<feature type="transmembrane region" description="Helical" evidence="1">
    <location>
        <begin position="12"/>
        <end position="29"/>
    </location>
</feature>
<dbReference type="Proteomes" id="UP001366166">
    <property type="component" value="Chromosome"/>
</dbReference>
<protein>
    <submittedName>
        <fullName evidence="3">Sensor histidine kinase</fullName>
    </submittedName>
</protein>
<feature type="domain" description="PAS" evidence="2">
    <location>
        <begin position="269"/>
        <end position="340"/>
    </location>
</feature>
<dbReference type="SMART" id="SM00091">
    <property type="entry name" value="PAS"/>
    <property type="match status" value="1"/>
</dbReference>
<dbReference type="CDD" id="cd00130">
    <property type="entry name" value="PAS"/>
    <property type="match status" value="1"/>
</dbReference>
<dbReference type="InterPro" id="IPR000014">
    <property type="entry name" value="PAS"/>
</dbReference>
<dbReference type="Pfam" id="PF17159">
    <property type="entry name" value="MASE3"/>
    <property type="match status" value="1"/>
</dbReference>
<dbReference type="AlphaFoldDB" id="A0AAU9EW83"/>
<feature type="transmembrane region" description="Helical" evidence="1">
    <location>
        <begin position="132"/>
        <end position="149"/>
    </location>
</feature>
<keyword evidence="1" id="KW-0812">Transmembrane</keyword>
<keyword evidence="1" id="KW-0472">Membrane</keyword>
<feature type="transmembrane region" description="Helical" evidence="1">
    <location>
        <begin position="107"/>
        <end position="125"/>
    </location>
</feature>
<proteinExistence type="predicted"/>
<dbReference type="GO" id="GO:0016301">
    <property type="term" value="F:kinase activity"/>
    <property type="evidence" value="ECO:0007669"/>
    <property type="project" value="UniProtKB-KW"/>
</dbReference>
<evidence type="ECO:0000256" key="1">
    <source>
        <dbReference type="SAM" id="Phobius"/>
    </source>
</evidence>
<reference evidence="4" key="1">
    <citation type="journal article" date="2023" name="Arch. Microbiol.">
        <title>Desulfoferula mesophilus gen. nov. sp. nov., a mesophilic sulfate-reducing bacterium isolated from a brackish lake sediment.</title>
        <authorList>
            <person name="Watanabe T."/>
            <person name="Yabe T."/>
            <person name="Tsuji J.M."/>
            <person name="Fukui M."/>
        </authorList>
    </citation>
    <scope>NUCLEOTIDE SEQUENCE [LARGE SCALE GENOMIC DNA]</scope>
    <source>
        <strain evidence="4">12FAK</strain>
    </source>
</reference>
<feature type="transmembrane region" description="Helical" evidence="1">
    <location>
        <begin position="169"/>
        <end position="187"/>
    </location>
</feature>
<dbReference type="InterPro" id="IPR035965">
    <property type="entry name" value="PAS-like_dom_sf"/>
</dbReference>
<evidence type="ECO:0000313" key="3">
    <source>
        <dbReference type="EMBL" id="BEQ15820.1"/>
    </source>
</evidence>
<accession>A0AAU9EW83</accession>
<dbReference type="InterPro" id="IPR013656">
    <property type="entry name" value="PAS_4"/>
</dbReference>
<feature type="transmembrane region" description="Helical" evidence="1">
    <location>
        <begin position="35"/>
        <end position="54"/>
    </location>
</feature>
<dbReference type="KEGG" id="dmp:FAK_28860"/>
<dbReference type="EMBL" id="AP028679">
    <property type="protein sequence ID" value="BEQ15820.1"/>
    <property type="molecule type" value="Genomic_DNA"/>
</dbReference>
<dbReference type="Pfam" id="PF08448">
    <property type="entry name" value="PAS_4"/>
    <property type="match status" value="1"/>
</dbReference>
<keyword evidence="3" id="KW-0418">Kinase</keyword>
<evidence type="ECO:0000313" key="4">
    <source>
        <dbReference type="Proteomes" id="UP001366166"/>
    </source>
</evidence>
<organism evidence="3 4">
    <name type="scientific">Desulfoferula mesophila</name>
    <dbReference type="NCBI Taxonomy" id="3058419"/>
    <lineage>
        <taxon>Bacteria</taxon>
        <taxon>Pseudomonadati</taxon>
        <taxon>Thermodesulfobacteriota</taxon>
        <taxon>Desulfarculia</taxon>
        <taxon>Desulfarculales</taxon>
        <taxon>Desulfarculaceae</taxon>
        <taxon>Desulfoferula</taxon>
    </lineage>
</organism>
<dbReference type="PROSITE" id="PS50112">
    <property type="entry name" value="PAS"/>
    <property type="match status" value="1"/>
</dbReference>
<keyword evidence="1" id="KW-1133">Transmembrane helix</keyword>
<name>A0AAU9EW83_9BACT</name>
<dbReference type="SUPFAM" id="SSF55785">
    <property type="entry name" value="PYP-like sensor domain (PAS domain)"/>
    <property type="match status" value="1"/>
</dbReference>
<dbReference type="InterPro" id="IPR033425">
    <property type="entry name" value="MASE3"/>
</dbReference>
<gene>
    <name evidence="3" type="ORF">FAK_28860</name>
</gene>
<evidence type="ECO:0000259" key="2">
    <source>
        <dbReference type="PROSITE" id="PS50112"/>
    </source>
</evidence>
<keyword evidence="4" id="KW-1185">Reference proteome</keyword>